<reference evidence="12" key="3">
    <citation type="submission" date="2025-08" db="UniProtKB">
        <authorList>
            <consortium name="RefSeq"/>
        </authorList>
    </citation>
    <scope>IDENTIFICATION</scope>
    <source>
        <strain evidence="12">NI907</strain>
    </source>
</reference>
<dbReference type="PANTHER" id="PTHR47634">
    <property type="entry name" value="PROTEIN KINASE DOMAIN-CONTAINING PROTEIN-RELATED"/>
    <property type="match status" value="1"/>
</dbReference>
<keyword evidence="3" id="KW-0808">Transferase</keyword>
<dbReference type="Gene3D" id="1.10.510.10">
    <property type="entry name" value="Transferase(Phosphotransferase) domain 1"/>
    <property type="match status" value="1"/>
</dbReference>
<dbReference type="GO" id="GO:0005524">
    <property type="term" value="F:ATP binding"/>
    <property type="evidence" value="ECO:0007669"/>
    <property type="project" value="UniProtKB-KW"/>
</dbReference>
<dbReference type="EC" id="2.7.11.1" evidence="1"/>
<evidence type="ECO:0000259" key="10">
    <source>
        <dbReference type="PROSITE" id="PS50011"/>
    </source>
</evidence>
<dbReference type="GeneID" id="41962736"/>
<reference evidence="12" key="2">
    <citation type="submission" date="2019-10" db="EMBL/GenBank/DDBJ databases">
        <authorList>
            <consortium name="NCBI Genome Project"/>
        </authorList>
    </citation>
    <scope>NUCLEOTIDE SEQUENCE</scope>
    <source>
        <strain evidence="12">NI907</strain>
    </source>
</reference>
<feature type="non-terminal residue" evidence="12">
    <location>
        <position position="1"/>
    </location>
</feature>
<evidence type="ECO:0000256" key="3">
    <source>
        <dbReference type="ARBA" id="ARBA00022679"/>
    </source>
</evidence>
<organism evidence="11 12">
    <name type="scientific">Pyricularia grisea</name>
    <name type="common">Crabgrass-specific blast fungus</name>
    <name type="synonym">Magnaporthe grisea</name>
    <dbReference type="NCBI Taxonomy" id="148305"/>
    <lineage>
        <taxon>Eukaryota</taxon>
        <taxon>Fungi</taxon>
        <taxon>Dikarya</taxon>
        <taxon>Ascomycota</taxon>
        <taxon>Pezizomycotina</taxon>
        <taxon>Sordariomycetes</taxon>
        <taxon>Sordariomycetidae</taxon>
        <taxon>Magnaporthales</taxon>
        <taxon>Pyriculariaceae</taxon>
        <taxon>Pyricularia</taxon>
    </lineage>
</organism>
<dbReference type="Proteomes" id="UP000515153">
    <property type="component" value="Unplaced"/>
</dbReference>
<dbReference type="GO" id="GO:0005634">
    <property type="term" value="C:nucleus"/>
    <property type="evidence" value="ECO:0007669"/>
    <property type="project" value="TreeGrafter"/>
</dbReference>
<keyword evidence="5" id="KW-0418">Kinase</keyword>
<feature type="domain" description="Protein kinase" evidence="10">
    <location>
        <begin position="19"/>
        <end position="528"/>
    </location>
</feature>
<keyword evidence="2" id="KW-0723">Serine/threonine-protein kinase</keyword>
<dbReference type="PANTHER" id="PTHR47634:SF9">
    <property type="entry name" value="PROTEIN KINASE DOMAIN-CONTAINING PROTEIN-RELATED"/>
    <property type="match status" value="1"/>
</dbReference>
<comment type="catalytic activity">
    <reaction evidence="7">
        <text>L-threonyl-[protein] + ATP = O-phospho-L-threonyl-[protein] + ADP + H(+)</text>
        <dbReference type="Rhea" id="RHEA:46608"/>
        <dbReference type="Rhea" id="RHEA-COMP:11060"/>
        <dbReference type="Rhea" id="RHEA-COMP:11605"/>
        <dbReference type="ChEBI" id="CHEBI:15378"/>
        <dbReference type="ChEBI" id="CHEBI:30013"/>
        <dbReference type="ChEBI" id="CHEBI:30616"/>
        <dbReference type="ChEBI" id="CHEBI:61977"/>
        <dbReference type="ChEBI" id="CHEBI:456216"/>
        <dbReference type="EC" id="2.7.11.1"/>
    </reaction>
</comment>
<evidence type="ECO:0000313" key="12">
    <source>
        <dbReference type="RefSeq" id="XP_030980617.1"/>
    </source>
</evidence>
<dbReference type="SUPFAM" id="SSF56112">
    <property type="entry name" value="Protein kinase-like (PK-like)"/>
    <property type="match status" value="1"/>
</dbReference>
<reference evidence="12" key="1">
    <citation type="journal article" date="2019" name="Mol. Biol. Evol.">
        <title>Blast fungal genomes show frequent chromosomal changes, gene gains and losses, and effector gene turnover.</title>
        <authorList>
            <person name="Gomez Luciano L.B."/>
            <person name="Jason Tsai I."/>
            <person name="Chuma I."/>
            <person name="Tosa Y."/>
            <person name="Chen Y.H."/>
            <person name="Li J.Y."/>
            <person name="Li M.Y."/>
            <person name="Jade Lu M.Y."/>
            <person name="Nakayashiki H."/>
            <person name="Li W.H."/>
        </authorList>
    </citation>
    <scope>NUCLEOTIDE SEQUENCE</scope>
    <source>
        <strain evidence="12">NI907</strain>
    </source>
</reference>
<dbReference type="GO" id="GO:0000245">
    <property type="term" value="P:spliceosomal complex assembly"/>
    <property type="evidence" value="ECO:0007669"/>
    <property type="project" value="TreeGrafter"/>
</dbReference>
<dbReference type="InterPro" id="IPR011009">
    <property type="entry name" value="Kinase-like_dom_sf"/>
</dbReference>
<protein>
    <recommendedName>
        <fullName evidence="1">non-specific serine/threonine protein kinase</fullName>
        <ecNumber evidence="1">2.7.11.1</ecNumber>
    </recommendedName>
</protein>
<keyword evidence="6" id="KW-0067">ATP-binding</keyword>
<dbReference type="Gene3D" id="3.30.200.20">
    <property type="entry name" value="Phosphorylase Kinase, domain 1"/>
    <property type="match status" value="1"/>
</dbReference>
<dbReference type="SMART" id="SM00220">
    <property type="entry name" value="S_TKc"/>
    <property type="match status" value="1"/>
</dbReference>
<proteinExistence type="predicted"/>
<name>A0A6P8B0E7_PYRGI</name>
<feature type="region of interest" description="Disordered" evidence="9">
    <location>
        <begin position="197"/>
        <end position="242"/>
    </location>
</feature>
<dbReference type="KEGG" id="pgri:PgNI_07821"/>
<evidence type="ECO:0000256" key="9">
    <source>
        <dbReference type="SAM" id="MobiDB-lite"/>
    </source>
</evidence>
<evidence type="ECO:0000313" key="11">
    <source>
        <dbReference type="Proteomes" id="UP000515153"/>
    </source>
</evidence>
<evidence type="ECO:0000256" key="6">
    <source>
        <dbReference type="ARBA" id="ARBA00022840"/>
    </source>
</evidence>
<keyword evidence="4" id="KW-0547">Nucleotide-binding</keyword>
<evidence type="ECO:0000256" key="2">
    <source>
        <dbReference type="ARBA" id="ARBA00022527"/>
    </source>
</evidence>
<dbReference type="GO" id="GO:0050684">
    <property type="term" value="P:regulation of mRNA processing"/>
    <property type="evidence" value="ECO:0007669"/>
    <property type="project" value="TreeGrafter"/>
</dbReference>
<dbReference type="GO" id="GO:0004674">
    <property type="term" value="F:protein serine/threonine kinase activity"/>
    <property type="evidence" value="ECO:0007669"/>
    <property type="project" value="UniProtKB-KW"/>
</dbReference>
<keyword evidence="11" id="KW-1185">Reference proteome</keyword>
<dbReference type="InterPro" id="IPR051334">
    <property type="entry name" value="SRPK"/>
</dbReference>
<gene>
    <name evidence="12" type="ORF">PgNI_07821</name>
</gene>
<evidence type="ECO:0000256" key="1">
    <source>
        <dbReference type="ARBA" id="ARBA00012513"/>
    </source>
</evidence>
<dbReference type="InterPro" id="IPR000719">
    <property type="entry name" value="Prot_kinase_dom"/>
</dbReference>
<accession>A0A6P8B0E7</accession>
<evidence type="ECO:0000256" key="4">
    <source>
        <dbReference type="ARBA" id="ARBA00022741"/>
    </source>
</evidence>
<dbReference type="GO" id="GO:0005737">
    <property type="term" value="C:cytoplasm"/>
    <property type="evidence" value="ECO:0007669"/>
    <property type="project" value="TreeGrafter"/>
</dbReference>
<sequence>FLDPVKIAIHLGDVLQGRYHVFRKLGTGGQCTVWLARDKCVEERRYVALKVFSTQDRKLDQVSVEQTLASRLGGQEESHPGRNHVEVALDHFEIQDPNTETHLVKVLEPLGRNLAVIIEDAADRRAELNDADGWLGKAVEGDGWSIEFAKRACYQVLLGLDYLHARQVAHRDVRPGNICVSLRMNMPKLSENDIQEQVWQDEEPDEDKSASGEGDAGNDAFWEEGSEWNSGWDSEDPRPISPRTSMIMENAKLCRQLTEEQWAEHRADPGDASAEPHTPAWNKANFVKSTDWIELLHRSDRQPTKDGEIRYTVAGAPLIDDGDNPSIICDGNATNNPPPSRMVLVDLGFACPFSECENRKLVNPLAFTPPEGLLPGKDGLGVPCSHHGDVFSLGLLFWNAVMLRQLTEPTFSFPDDDANKTKAKSQLMRDLAQRVGPFPAELRQFWPNADRFVDVEGRAVDNFMDIYGEEVQPGDFEYGDIWYQGRQRKPMDMSDDELEIFVGLVLSMLRWKAAERPSTAELLEHEWFKELREE</sequence>
<evidence type="ECO:0000256" key="7">
    <source>
        <dbReference type="ARBA" id="ARBA00047899"/>
    </source>
</evidence>
<evidence type="ECO:0000256" key="8">
    <source>
        <dbReference type="ARBA" id="ARBA00048679"/>
    </source>
</evidence>
<dbReference type="AlphaFoldDB" id="A0A6P8B0E7"/>
<dbReference type="PROSITE" id="PS50011">
    <property type="entry name" value="PROTEIN_KINASE_DOM"/>
    <property type="match status" value="1"/>
</dbReference>
<comment type="catalytic activity">
    <reaction evidence="8">
        <text>L-seryl-[protein] + ATP = O-phospho-L-seryl-[protein] + ADP + H(+)</text>
        <dbReference type="Rhea" id="RHEA:17989"/>
        <dbReference type="Rhea" id="RHEA-COMP:9863"/>
        <dbReference type="Rhea" id="RHEA-COMP:11604"/>
        <dbReference type="ChEBI" id="CHEBI:15378"/>
        <dbReference type="ChEBI" id="CHEBI:29999"/>
        <dbReference type="ChEBI" id="CHEBI:30616"/>
        <dbReference type="ChEBI" id="CHEBI:83421"/>
        <dbReference type="ChEBI" id="CHEBI:456216"/>
        <dbReference type="EC" id="2.7.11.1"/>
    </reaction>
</comment>
<dbReference type="Pfam" id="PF00069">
    <property type="entry name" value="Pkinase"/>
    <property type="match status" value="1"/>
</dbReference>
<dbReference type="RefSeq" id="XP_030980617.1">
    <property type="nucleotide sequence ID" value="XM_031127827.1"/>
</dbReference>
<evidence type="ECO:0000256" key="5">
    <source>
        <dbReference type="ARBA" id="ARBA00022777"/>
    </source>
</evidence>